<feature type="domain" description="RING-type" evidence="6">
    <location>
        <begin position="450"/>
        <end position="485"/>
    </location>
</feature>
<dbReference type="Proteomes" id="UP001165085">
    <property type="component" value="Unassembled WGS sequence"/>
</dbReference>
<feature type="transmembrane region" description="Helical" evidence="5">
    <location>
        <begin position="246"/>
        <end position="265"/>
    </location>
</feature>
<dbReference type="EMBL" id="BRXY01000191">
    <property type="protein sequence ID" value="GMH75615.1"/>
    <property type="molecule type" value="Genomic_DNA"/>
</dbReference>
<organism evidence="7 8">
    <name type="scientific">Triparma strigata</name>
    <dbReference type="NCBI Taxonomy" id="1606541"/>
    <lineage>
        <taxon>Eukaryota</taxon>
        <taxon>Sar</taxon>
        <taxon>Stramenopiles</taxon>
        <taxon>Ochrophyta</taxon>
        <taxon>Bolidophyceae</taxon>
        <taxon>Parmales</taxon>
        <taxon>Triparmaceae</taxon>
        <taxon>Triparma</taxon>
    </lineage>
</organism>
<dbReference type="SUPFAM" id="SSF57850">
    <property type="entry name" value="RING/U-box"/>
    <property type="match status" value="1"/>
</dbReference>
<keyword evidence="5" id="KW-0472">Membrane</keyword>
<keyword evidence="8" id="KW-1185">Reference proteome</keyword>
<proteinExistence type="predicted"/>
<evidence type="ECO:0000259" key="6">
    <source>
        <dbReference type="PROSITE" id="PS50089"/>
    </source>
</evidence>
<evidence type="ECO:0000256" key="2">
    <source>
        <dbReference type="ARBA" id="ARBA00022771"/>
    </source>
</evidence>
<evidence type="ECO:0000256" key="1">
    <source>
        <dbReference type="ARBA" id="ARBA00022723"/>
    </source>
</evidence>
<dbReference type="InterPro" id="IPR001841">
    <property type="entry name" value="Znf_RING"/>
</dbReference>
<protein>
    <recommendedName>
        <fullName evidence="6">RING-type domain-containing protein</fullName>
    </recommendedName>
</protein>
<sequence>MHLLHVESHPRNRIGTLTFLYPFPRFLTLSLLLATLLLLFSFSNSDFTILECTRHVTKPLTSEDNDCELKKTVPLIPTTFLTSLQNKIGIDVTREFLFELSAISVSLSSSSSPAPKYYAIDSSQTLTLILGREIKTSPASITTSASLAENHFHSQIVSLGSPSPSDRHEISYVKDRKNGILKRSSICEVLLESNEEGRVYSYHKYVGYTQTVEGCLVRGSLISQYLENAKTTKKKLHLDIHEESSFLFLIFTIISSVAAVASLTLKGWEKMSVEADTSTLTITTGTSLYMNKFFLRRSVKFCSLETLAKVVPQKRVVLTPGRRSTTEKIRWQLVAQLSGVGIERMVNGSSSDRRGFMEMDIDFGVPVEDYETCRRAAKAINDVIVAFGGGGADYFGDVEMLGLEGPDHDTTPNSDSEERTKLIGLATSPIRRVNGSHQPNLNDIARSSLCVICMAKRSCVVFKPCRHLRCCGSCAERVDKCPICRKGIVEREFVYV</sequence>
<accession>A0A9W7ATA5</accession>
<dbReference type="AlphaFoldDB" id="A0A9W7ATA5"/>
<dbReference type="InterPro" id="IPR051728">
    <property type="entry name" value="RING-FYVE_E3_ubiquitin-ligase"/>
</dbReference>
<dbReference type="FunFam" id="1.10.1170.10:FF:000002">
    <property type="entry name" value="Baculoviral IAP repeat containing 7"/>
    <property type="match status" value="1"/>
</dbReference>
<keyword evidence="3" id="KW-0862">Zinc</keyword>
<dbReference type="PANTHER" id="PTHR14879">
    <property type="entry name" value="CASPASE REGULATOR, RING FINGER DOMAIN-CONTAINING"/>
    <property type="match status" value="1"/>
</dbReference>
<dbReference type="GO" id="GO:0008270">
    <property type="term" value="F:zinc ion binding"/>
    <property type="evidence" value="ECO:0007669"/>
    <property type="project" value="UniProtKB-KW"/>
</dbReference>
<evidence type="ECO:0000256" key="5">
    <source>
        <dbReference type="SAM" id="Phobius"/>
    </source>
</evidence>
<evidence type="ECO:0000256" key="4">
    <source>
        <dbReference type="PROSITE-ProRule" id="PRU00175"/>
    </source>
</evidence>
<dbReference type="OrthoDB" id="1711136at2759"/>
<evidence type="ECO:0000313" key="7">
    <source>
        <dbReference type="EMBL" id="GMH75615.1"/>
    </source>
</evidence>
<dbReference type="PROSITE" id="PS50089">
    <property type="entry name" value="ZF_RING_2"/>
    <property type="match status" value="1"/>
</dbReference>
<keyword evidence="5" id="KW-0812">Transmembrane</keyword>
<keyword evidence="2 4" id="KW-0863">Zinc-finger</keyword>
<evidence type="ECO:0000313" key="8">
    <source>
        <dbReference type="Proteomes" id="UP001165085"/>
    </source>
</evidence>
<dbReference type="Gene3D" id="3.30.40.10">
    <property type="entry name" value="Zinc/RING finger domain, C3HC4 (zinc finger)"/>
    <property type="match status" value="1"/>
</dbReference>
<keyword evidence="5" id="KW-1133">Transmembrane helix</keyword>
<dbReference type="PANTHER" id="PTHR14879:SF5">
    <property type="entry name" value="RING-TYPE DOMAIN-CONTAINING PROTEIN"/>
    <property type="match status" value="1"/>
</dbReference>
<dbReference type="InterPro" id="IPR013083">
    <property type="entry name" value="Znf_RING/FYVE/PHD"/>
</dbReference>
<keyword evidence="1" id="KW-0479">Metal-binding</keyword>
<name>A0A9W7ATA5_9STRA</name>
<comment type="caution">
    <text evidence="7">The sequence shown here is derived from an EMBL/GenBank/DDBJ whole genome shotgun (WGS) entry which is preliminary data.</text>
</comment>
<dbReference type="Pfam" id="PF13920">
    <property type="entry name" value="zf-C3HC4_3"/>
    <property type="match status" value="1"/>
</dbReference>
<gene>
    <name evidence="7" type="ORF">TrST_g7640</name>
</gene>
<evidence type="ECO:0000256" key="3">
    <source>
        <dbReference type="ARBA" id="ARBA00022833"/>
    </source>
</evidence>
<reference evidence="8" key="1">
    <citation type="journal article" date="2023" name="Commun. Biol.">
        <title>Genome analysis of Parmales, the sister group of diatoms, reveals the evolutionary specialization of diatoms from phago-mixotrophs to photoautotrophs.</title>
        <authorList>
            <person name="Ban H."/>
            <person name="Sato S."/>
            <person name="Yoshikawa S."/>
            <person name="Yamada K."/>
            <person name="Nakamura Y."/>
            <person name="Ichinomiya M."/>
            <person name="Sato N."/>
            <person name="Blanc-Mathieu R."/>
            <person name="Endo H."/>
            <person name="Kuwata A."/>
            <person name="Ogata H."/>
        </authorList>
    </citation>
    <scope>NUCLEOTIDE SEQUENCE [LARGE SCALE GENOMIC DNA]</scope>
    <source>
        <strain evidence="8">NIES 3701</strain>
    </source>
</reference>